<evidence type="ECO:0000313" key="1">
    <source>
        <dbReference type="EMBL" id="QJB29914.1"/>
    </source>
</evidence>
<dbReference type="EMBL" id="CP051205">
    <property type="protein sequence ID" value="QJB29914.1"/>
    <property type="molecule type" value="Genomic_DNA"/>
</dbReference>
<reference evidence="2" key="1">
    <citation type="submission" date="2020-04" db="EMBL/GenBank/DDBJ databases">
        <authorList>
            <person name="Kittiwongwattana C."/>
        </authorList>
    </citation>
    <scope>NUCLEOTIDE SEQUENCE [LARGE SCALE GENOMIC DNA]</scope>
    <source>
        <strain evidence="2">1310</strain>
    </source>
</reference>
<dbReference type="AlphaFoldDB" id="A0AAE6ZC99"/>
<proteinExistence type="predicted"/>
<dbReference type="RefSeq" id="WP_168802202.1">
    <property type="nucleotide sequence ID" value="NZ_CP051205.1"/>
</dbReference>
<gene>
    <name evidence="1" type="ORF">HF329_00760</name>
</gene>
<accession>A0AAE6ZC99</accession>
<evidence type="ECO:0000313" key="2">
    <source>
        <dbReference type="Proteomes" id="UP000502421"/>
    </source>
</evidence>
<sequence length="122" mass="13948">MMITPKQEKLIAQSTHYMYIKTDRQPPFIMAGAYVFLEEIKTKDFNLIGSDIYVLAYENGAKQFVAGRRERHTLWFVDIRTGAAVKLSKDGALTLYKVRLVKSGDVEVPDKLMLLHDQIAIN</sequence>
<dbReference type="Proteomes" id="UP000502421">
    <property type="component" value="Chromosome"/>
</dbReference>
<organism evidence="1 2">
    <name type="scientific">Chitinophaga oryzae</name>
    <dbReference type="NCBI Taxonomy" id="2725414"/>
    <lineage>
        <taxon>Bacteria</taxon>
        <taxon>Pseudomonadati</taxon>
        <taxon>Bacteroidota</taxon>
        <taxon>Chitinophagia</taxon>
        <taxon>Chitinophagales</taxon>
        <taxon>Chitinophagaceae</taxon>
        <taxon>Chitinophaga</taxon>
    </lineage>
</organism>
<protein>
    <submittedName>
        <fullName evidence="1">Uncharacterized protein</fullName>
    </submittedName>
</protein>
<name>A0AAE6ZC99_9BACT</name>
<dbReference type="KEGG" id="coy:HF329_00760"/>